<dbReference type="PANTHER" id="PTHR33048">
    <property type="entry name" value="PTH11-LIKE INTEGRAL MEMBRANE PROTEIN (AFU_ORTHOLOGUE AFUA_5G11245)"/>
    <property type="match status" value="1"/>
</dbReference>
<reference evidence="8 9" key="1">
    <citation type="submission" date="2016-03" db="EMBL/GenBank/DDBJ databases">
        <title>Comparative genomics of Pseudogymnoascus destructans, the fungus causing white-nose syndrome of bats.</title>
        <authorList>
            <person name="Palmer J.M."/>
            <person name="Drees K.P."/>
            <person name="Foster J.T."/>
            <person name="Lindner D.L."/>
        </authorList>
    </citation>
    <scope>NUCLEOTIDE SEQUENCE [LARGE SCALE GENOMIC DNA]</scope>
    <source>
        <strain evidence="8 9">UAMH 10579</strain>
    </source>
</reference>
<sequence>MAISEREWKMIIIVSVLVGLATISAILRLFARYKLRVRIEADDYLCFTALFLLYGMLIQLILWVAIGGNGTHIKYLSPETLLTFGKIFIANQFTYFALVPILKISFISFYRRIFFTSHRFNVISCTFIWIIGIWGAGIFLICALQCRPLRGYWDKSIEAHCINGNVFFIVNQGFNVVMDFVILALPLPIIFNLKRAWQDKLALTGIFALGGFVCFASIYRIVVLFYIDPADPTHTVYRATLWTHIEPSVGLICSCLPTIRGLFPAYRWHSRSSPYPPDHHDYINSSSNRGAEHLVPSDLSKNSVYIMMEDGLVKPEQDHGWVEDRHDIEENEGRREGGIVRRTDTQVVQGLV</sequence>
<evidence type="ECO:0000256" key="3">
    <source>
        <dbReference type="ARBA" id="ARBA00022989"/>
    </source>
</evidence>
<evidence type="ECO:0000256" key="6">
    <source>
        <dbReference type="SAM" id="Phobius"/>
    </source>
</evidence>
<dbReference type="Proteomes" id="UP000091956">
    <property type="component" value="Unassembled WGS sequence"/>
</dbReference>
<evidence type="ECO:0000313" key="8">
    <source>
        <dbReference type="EMBL" id="OBT94519.1"/>
    </source>
</evidence>
<keyword evidence="3 6" id="KW-1133">Transmembrane helix</keyword>
<keyword evidence="9" id="KW-1185">Reference proteome</keyword>
<dbReference type="OrthoDB" id="10017208at2759"/>
<keyword evidence="2 6" id="KW-0812">Transmembrane</keyword>
<evidence type="ECO:0000259" key="7">
    <source>
        <dbReference type="Pfam" id="PF20684"/>
    </source>
</evidence>
<gene>
    <name evidence="8" type="ORF">VE01_07270</name>
</gene>
<keyword evidence="4 6" id="KW-0472">Membrane</keyword>
<feature type="transmembrane region" description="Helical" evidence="6">
    <location>
        <begin position="122"/>
        <end position="146"/>
    </location>
</feature>
<dbReference type="AlphaFoldDB" id="A0A1B8GFB2"/>
<dbReference type="PANTHER" id="PTHR33048:SF163">
    <property type="entry name" value="INTEGRAL MEMBRANE PROTEIN (AFU_ORTHOLOGUE AFUA_8G05510)"/>
    <property type="match status" value="1"/>
</dbReference>
<protein>
    <recommendedName>
        <fullName evidence="7">Rhodopsin domain-containing protein</fullName>
    </recommendedName>
</protein>
<feature type="domain" description="Rhodopsin" evidence="7">
    <location>
        <begin position="27"/>
        <end position="263"/>
    </location>
</feature>
<evidence type="ECO:0000256" key="1">
    <source>
        <dbReference type="ARBA" id="ARBA00004141"/>
    </source>
</evidence>
<dbReference type="GO" id="GO:0016020">
    <property type="term" value="C:membrane"/>
    <property type="evidence" value="ECO:0007669"/>
    <property type="project" value="UniProtKB-SubCell"/>
</dbReference>
<evidence type="ECO:0000256" key="5">
    <source>
        <dbReference type="ARBA" id="ARBA00038359"/>
    </source>
</evidence>
<name>A0A1B8GFB2_9PEZI</name>
<comment type="similarity">
    <text evidence="5">Belongs to the SAT4 family.</text>
</comment>
<dbReference type="InterPro" id="IPR052337">
    <property type="entry name" value="SAT4-like"/>
</dbReference>
<comment type="subcellular location">
    <subcellularLocation>
        <location evidence="1">Membrane</location>
        <topology evidence="1">Multi-pass membrane protein</topology>
    </subcellularLocation>
</comment>
<dbReference type="Pfam" id="PF20684">
    <property type="entry name" value="Fung_rhodopsin"/>
    <property type="match status" value="1"/>
</dbReference>
<reference evidence="9" key="2">
    <citation type="journal article" date="2018" name="Nat. Commun.">
        <title>Extreme sensitivity to ultraviolet light in the fungal pathogen causing white-nose syndrome of bats.</title>
        <authorList>
            <person name="Palmer J.M."/>
            <person name="Drees K.P."/>
            <person name="Foster J.T."/>
            <person name="Lindner D.L."/>
        </authorList>
    </citation>
    <scope>NUCLEOTIDE SEQUENCE [LARGE SCALE GENOMIC DNA]</scope>
    <source>
        <strain evidence="9">UAMH 10579</strain>
    </source>
</reference>
<dbReference type="RefSeq" id="XP_018128252.1">
    <property type="nucleotide sequence ID" value="XM_018276705.1"/>
</dbReference>
<feature type="transmembrane region" description="Helical" evidence="6">
    <location>
        <begin position="43"/>
        <end position="67"/>
    </location>
</feature>
<dbReference type="GeneID" id="28840656"/>
<proteinExistence type="inferred from homology"/>
<dbReference type="InterPro" id="IPR049326">
    <property type="entry name" value="Rhodopsin_dom_fungi"/>
</dbReference>
<evidence type="ECO:0000256" key="2">
    <source>
        <dbReference type="ARBA" id="ARBA00022692"/>
    </source>
</evidence>
<evidence type="ECO:0000256" key="4">
    <source>
        <dbReference type="ARBA" id="ARBA00023136"/>
    </source>
</evidence>
<organism evidence="8 9">
    <name type="scientific">Pseudogymnoascus verrucosus</name>
    <dbReference type="NCBI Taxonomy" id="342668"/>
    <lineage>
        <taxon>Eukaryota</taxon>
        <taxon>Fungi</taxon>
        <taxon>Dikarya</taxon>
        <taxon>Ascomycota</taxon>
        <taxon>Pezizomycotina</taxon>
        <taxon>Leotiomycetes</taxon>
        <taxon>Thelebolales</taxon>
        <taxon>Thelebolaceae</taxon>
        <taxon>Pseudogymnoascus</taxon>
    </lineage>
</organism>
<feature type="transmembrane region" description="Helical" evidence="6">
    <location>
        <begin position="201"/>
        <end position="227"/>
    </location>
</feature>
<evidence type="ECO:0000313" key="9">
    <source>
        <dbReference type="Proteomes" id="UP000091956"/>
    </source>
</evidence>
<feature type="transmembrane region" description="Helical" evidence="6">
    <location>
        <begin position="247"/>
        <end position="266"/>
    </location>
</feature>
<feature type="transmembrane region" description="Helical" evidence="6">
    <location>
        <begin position="87"/>
        <end position="110"/>
    </location>
</feature>
<accession>A0A1B8GFB2</accession>
<dbReference type="EMBL" id="KV460243">
    <property type="protein sequence ID" value="OBT94519.1"/>
    <property type="molecule type" value="Genomic_DNA"/>
</dbReference>
<feature type="transmembrane region" description="Helical" evidence="6">
    <location>
        <begin position="166"/>
        <end position="189"/>
    </location>
</feature>
<feature type="transmembrane region" description="Helical" evidence="6">
    <location>
        <begin position="12"/>
        <end position="31"/>
    </location>
</feature>